<protein>
    <submittedName>
        <fullName evidence="3">Uncharacterized protein</fullName>
    </submittedName>
</protein>
<dbReference type="Proteomes" id="UP001235849">
    <property type="component" value="Unassembled WGS sequence"/>
</dbReference>
<evidence type="ECO:0000256" key="1">
    <source>
        <dbReference type="SAM" id="MobiDB-lite"/>
    </source>
</evidence>
<keyword evidence="2" id="KW-0472">Membrane</keyword>
<keyword evidence="2" id="KW-0812">Transmembrane</keyword>
<dbReference type="EMBL" id="JAQOSO010000120">
    <property type="protein sequence ID" value="MDJ1177189.1"/>
    <property type="molecule type" value="Genomic_DNA"/>
</dbReference>
<keyword evidence="4" id="KW-1185">Reference proteome</keyword>
<name>A0ABT7BDD0_9CYAN</name>
<feature type="transmembrane region" description="Helical" evidence="2">
    <location>
        <begin position="12"/>
        <end position="44"/>
    </location>
</feature>
<organism evidence="3 4">
    <name type="scientific">Roseofilum capinflatum BLCC-M114</name>
    <dbReference type="NCBI Taxonomy" id="3022440"/>
    <lineage>
        <taxon>Bacteria</taxon>
        <taxon>Bacillati</taxon>
        <taxon>Cyanobacteriota</taxon>
        <taxon>Cyanophyceae</taxon>
        <taxon>Desertifilales</taxon>
        <taxon>Desertifilaceae</taxon>
        <taxon>Roseofilum</taxon>
        <taxon>Roseofilum capinflatum</taxon>
    </lineage>
</organism>
<feature type="region of interest" description="Disordered" evidence="1">
    <location>
        <begin position="202"/>
        <end position="244"/>
    </location>
</feature>
<sequence>MRKSPFQGSGSWLFFLTLIAVLMAWNWRLVLATGLGITMMVVLYRMQSWDWQRQWAHLRRWMTGPNRHLAFAVTGGSGVTLATYMAISVWIEAENGWVAASQILEGLGILAILGLLVGRSLLSQSQKQELELDRVLMDLTHPEPLLRLLAVRRVNRLLYTRYGQQESGMIFDALRLMLSREQEPVVRDALLESLKGMQAPLSMDSVPRRPLSIPLNLEPQSPTPTAQPPLKYPQSPQLRRRRSL</sequence>
<evidence type="ECO:0000256" key="2">
    <source>
        <dbReference type="SAM" id="Phobius"/>
    </source>
</evidence>
<reference evidence="3 4" key="1">
    <citation type="submission" date="2023-01" db="EMBL/GenBank/DDBJ databases">
        <title>Novel diversity within Roseofilum (Cyanobacteria; Desertifilaceae) from marine benthic mats with descriptions of four novel species.</title>
        <authorList>
            <person name="Wang Y."/>
            <person name="Berthold D.E."/>
            <person name="Hu J."/>
            <person name="Lefler F.W."/>
            <person name="Laughinghouse H.D. IV."/>
        </authorList>
    </citation>
    <scope>NUCLEOTIDE SEQUENCE [LARGE SCALE GENOMIC DNA]</scope>
    <source>
        <strain evidence="3 4">BLCC-M114</strain>
    </source>
</reference>
<proteinExistence type="predicted"/>
<dbReference type="RefSeq" id="WP_283769432.1">
    <property type="nucleotide sequence ID" value="NZ_JAQOSO010000120.1"/>
</dbReference>
<evidence type="ECO:0000313" key="4">
    <source>
        <dbReference type="Proteomes" id="UP001235849"/>
    </source>
</evidence>
<feature type="transmembrane region" description="Helical" evidence="2">
    <location>
        <begin position="97"/>
        <end position="118"/>
    </location>
</feature>
<evidence type="ECO:0000313" key="3">
    <source>
        <dbReference type="EMBL" id="MDJ1177189.1"/>
    </source>
</evidence>
<feature type="transmembrane region" description="Helical" evidence="2">
    <location>
        <begin position="69"/>
        <end position="91"/>
    </location>
</feature>
<keyword evidence="2" id="KW-1133">Transmembrane helix</keyword>
<gene>
    <name evidence="3" type="ORF">PMG25_24140</name>
</gene>
<accession>A0ABT7BDD0</accession>
<feature type="compositionally biased region" description="Pro residues" evidence="1">
    <location>
        <begin position="221"/>
        <end position="231"/>
    </location>
</feature>
<comment type="caution">
    <text evidence="3">The sequence shown here is derived from an EMBL/GenBank/DDBJ whole genome shotgun (WGS) entry which is preliminary data.</text>
</comment>